<dbReference type="AlphaFoldDB" id="A0A7W9JFT2"/>
<feature type="transmembrane region" description="Helical" evidence="1">
    <location>
        <begin position="94"/>
        <end position="116"/>
    </location>
</feature>
<reference evidence="2 3" key="1">
    <citation type="submission" date="2020-08" db="EMBL/GenBank/DDBJ databases">
        <title>Sequencing the genomes of 1000 actinobacteria strains.</title>
        <authorList>
            <person name="Klenk H.-P."/>
        </authorList>
    </citation>
    <scope>NUCLEOTIDE SEQUENCE [LARGE SCALE GENOMIC DNA]</scope>
    <source>
        <strain evidence="2 3">DSM 28967</strain>
    </source>
</reference>
<name>A0A7W9JFT2_9ACTN</name>
<evidence type="ECO:0000313" key="2">
    <source>
        <dbReference type="EMBL" id="MBB5841015.1"/>
    </source>
</evidence>
<feature type="transmembrane region" description="Helical" evidence="1">
    <location>
        <begin position="23"/>
        <end position="50"/>
    </location>
</feature>
<sequence length="127" mass="13482">MFATARPTTQPTTEPARRRSRAVIISAFAVPVMVVGQFAMLAVVPVAVLVAGTFRNARLRALRWWAIALATAYAIPLAAWAIGPDRAPSLSKDMHPALAGVIVAASVAFIAAYFVSRGRAARVPARD</sequence>
<accession>A0A7W9JFT2</accession>
<keyword evidence="1" id="KW-1133">Transmembrane helix</keyword>
<evidence type="ECO:0000256" key="1">
    <source>
        <dbReference type="SAM" id="Phobius"/>
    </source>
</evidence>
<evidence type="ECO:0000313" key="3">
    <source>
        <dbReference type="Proteomes" id="UP000549971"/>
    </source>
</evidence>
<comment type="caution">
    <text evidence="2">The sequence shown here is derived from an EMBL/GenBank/DDBJ whole genome shotgun (WGS) entry which is preliminary data.</text>
</comment>
<keyword evidence="1" id="KW-0812">Transmembrane</keyword>
<gene>
    <name evidence="2" type="ORF">HDA39_007749</name>
</gene>
<dbReference type="RefSeq" id="WP_184803768.1">
    <property type="nucleotide sequence ID" value="NZ_JACHMY010000001.1"/>
</dbReference>
<dbReference type="Proteomes" id="UP000549971">
    <property type="component" value="Unassembled WGS sequence"/>
</dbReference>
<protein>
    <submittedName>
        <fullName evidence="2">Putative membrane protein YeiB</fullName>
    </submittedName>
</protein>
<dbReference type="EMBL" id="JACHMY010000001">
    <property type="protein sequence ID" value="MBB5841015.1"/>
    <property type="molecule type" value="Genomic_DNA"/>
</dbReference>
<proteinExistence type="predicted"/>
<feature type="transmembrane region" description="Helical" evidence="1">
    <location>
        <begin position="62"/>
        <end position="82"/>
    </location>
</feature>
<keyword evidence="1" id="KW-0472">Membrane</keyword>
<keyword evidence="3" id="KW-1185">Reference proteome</keyword>
<organism evidence="2 3">
    <name type="scientific">Kribbella italica</name>
    <dbReference type="NCBI Taxonomy" id="1540520"/>
    <lineage>
        <taxon>Bacteria</taxon>
        <taxon>Bacillati</taxon>
        <taxon>Actinomycetota</taxon>
        <taxon>Actinomycetes</taxon>
        <taxon>Propionibacteriales</taxon>
        <taxon>Kribbellaceae</taxon>
        <taxon>Kribbella</taxon>
    </lineage>
</organism>